<dbReference type="EMBL" id="AHJG01000197">
    <property type="protein sequence ID" value="EPA05219.1"/>
    <property type="molecule type" value="Genomic_DNA"/>
</dbReference>
<keyword evidence="4" id="KW-0472">Membrane</keyword>
<dbReference type="Gene3D" id="3.90.550.10">
    <property type="entry name" value="Spore Coat Polysaccharide Biosynthesis Protein SpsA, Chain A"/>
    <property type="match status" value="1"/>
</dbReference>
<feature type="transmembrane region" description="Helical" evidence="4">
    <location>
        <begin position="260"/>
        <end position="279"/>
    </location>
</feature>
<dbReference type="PATRIC" id="fig|859192.6.peg.1502"/>
<reference evidence="6 7" key="1">
    <citation type="journal article" date="2012" name="J. Bacteriol.">
        <title>Genome Sequence of "Candidatus Nitrosoarchaeum limnia" BG20, a Low-Salinity Ammonia-Oxidizing Archaeon from the San Francisco Bay Estuary.</title>
        <authorList>
            <person name="Mosier A.C."/>
            <person name="Allen E.E."/>
            <person name="Kim M."/>
            <person name="Ferriera S."/>
            <person name="Francis C.A."/>
        </authorList>
    </citation>
    <scope>NUCLEOTIDE SEQUENCE [LARGE SCALE GENOMIC DNA]</scope>
    <source>
        <strain evidence="6 7">BG20</strain>
    </source>
</reference>
<proteinExistence type="inferred from homology"/>
<evidence type="ECO:0000313" key="7">
    <source>
        <dbReference type="Proteomes" id="UP000014065"/>
    </source>
</evidence>
<dbReference type="SUPFAM" id="SSF53448">
    <property type="entry name" value="Nucleotide-diphospho-sugar transferases"/>
    <property type="match status" value="1"/>
</dbReference>
<evidence type="ECO:0000259" key="5">
    <source>
        <dbReference type="Pfam" id="PF00535"/>
    </source>
</evidence>
<keyword evidence="2 6" id="KW-0328">Glycosyltransferase</keyword>
<dbReference type="CDD" id="cd04186">
    <property type="entry name" value="GT_2_like_c"/>
    <property type="match status" value="1"/>
</dbReference>
<evidence type="ECO:0000313" key="6">
    <source>
        <dbReference type="EMBL" id="EPA05219.1"/>
    </source>
</evidence>
<protein>
    <submittedName>
        <fullName evidence="6">Glycosyltransferase, group 2 family protein</fullName>
        <ecNumber evidence="6">2.4.-.-</ecNumber>
    </submittedName>
</protein>
<dbReference type="GO" id="GO:0016757">
    <property type="term" value="F:glycosyltransferase activity"/>
    <property type="evidence" value="ECO:0007669"/>
    <property type="project" value="UniProtKB-KW"/>
</dbReference>
<sequence length="357" mass="41717">MFIIYIFDMEKTKSAPLVSIIILNYNAGDLLLECVESILNTRYNNYEILVVDNASKDNSHSRCKEKFPMINLIENKENLGYCEGNNIGIRIAKGTYIVILNPDTLVDPDWLDGLIQGYEMYGEGLYQPKFLTTTDHNVLMSSGNMIQIFGFGYSRGKGQIDTKQFEKHEIVGFASGTCLFTHINVMKKIGMFDSFLFAYLDDMDLGWRALLLGIKSHYIPKSIVYHPPEGFSFKWSNYKFYLLERNRLYCLFTHYSHSTLFKMLPSLFLTECAVILFYLKKRMFRQKINGYIDIIKNGQQIKKRYSEIQKSRTISDKEIIKNFQDRIYVPEKVIGERNNEIFNRYIESLAKITRKFI</sequence>
<comment type="similarity">
    <text evidence="1">Belongs to the glycosyltransferase 2 family.</text>
</comment>
<keyword evidence="3 6" id="KW-0808">Transferase</keyword>
<gene>
    <name evidence="6" type="ORF">BG20_I0195</name>
</gene>
<evidence type="ECO:0000256" key="1">
    <source>
        <dbReference type="ARBA" id="ARBA00006739"/>
    </source>
</evidence>
<feature type="domain" description="Glycosyltransferase 2-like" evidence="5">
    <location>
        <begin position="19"/>
        <end position="188"/>
    </location>
</feature>
<comment type="caution">
    <text evidence="6">The sequence shown here is derived from an EMBL/GenBank/DDBJ whole genome shotgun (WGS) entry which is preliminary data.</text>
</comment>
<dbReference type="EC" id="2.4.-.-" evidence="6"/>
<dbReference type="PANTHER" id="PTHR43179:SF12">
    <property type="entry name" value="GALACTOFURANOSYLTRANSFERASE GLFT2"/>
    <property type="match status" value="1"/>
</dbReference>
<evidence type="ECO:0000256" key="2">
    <source>
        <dbReference type="ARBA" id="ARBA00022676"/>
    </source>
</evidence>
<dbReference type="Pfam" id="PF00535">
    <property type="entry name" value="Glycos_transf_2"/>
    <property type="match status" value="1"/>
</dbReference>
<dbReference type="InterPro" id="IPR001173">
    <property type="entry name" value="Glyco_trans_2-like"/>
</dbReference>
<dbReference type="Proteomes" id="UP000014065">
    <property type="component" value="Unassembled WGS sequence"/>
</dbReference>
<keyword evidence="4" id="KW-1133">Transmembrane helix</keyword>
<accession>S2ES25</accession>
<organism evidence="6 7">
    <name type="scientific">Candidatus Nitrosarchaeum limnium BG20</name>
    <dbReference type="NCBI Taxonomy" id="859192"/>
    <lineage>
        <taxon>Archaea</taxon>
        <taxon>Nitrososphaerota</taxon>
        <taxon>Nitrososphaeria</taxon>
        <taxon>Nitrosopumilales</taxon>
        <taxon>Nitrosopumilaceae</taxon>
        <taxon>Nitrosarchaeum</taxon>
    </lineage>
</organism>
<dbReference type="AlphaFoldDB" id="S2ES25"/>
<dbReference type="PANTHER" id="PTHR43179">
    <property type="entry name" value="RHAMNOSYLTRANSFERASE WBBL"/>
    <property type="match status" value="1"/>
</dbReference>
<keyword evidence="7" id="KW-1185">Reference proteome</keyword>
<dbReference type="InterPro" id="IPR029044">
    <property type="entry name" value="Nucleotide-diphossugar_trans"/>
</dbReference>
<name>S2ES25_9ARCH</name>
<evidence type="ECO:0000256" key="4">
    <source>
        <dbReference type="SAM" id="Phobius"/>
    </source>
</evidence>
<evidence type="ECO:0000256" key="3">
    <source>
        <dbReference type="ARBA" id="ARBA00022679"/>
    </source>
</evidence>
<keyword evidence="4" id="KW-0812">Transmembrane</keyword>